<feature type="domain" description="HTH tetR-type" evidence="5">
    <location>
        <begin position="5"/>
        <end position="65"/>
    </location>
</feature>
<dbReference type="Gene3D" id="1.10.10.60">
    <property type="entry name" value="Homeodomain-like"/>
    <property type="match status" value="1"/>
</dbReference>
<feature type="DNA-binding region" description="H-T-H motif" evidence="4">
    <location>
        <begin position="28"/>
        <end position="47"/>
    </location>
</feature>
<dbReference type="Proteomes" id="UP000295341">
    <property type="component" value="Unassembled WGS sequence"/>
</dbReference>
<dbReference type="GO" id="GO:0003700">
    <property type="term" value="F:DNA-binding transcription factor activity"/>
    <property type="evidence" value="ECO:0007669"/>
    <property type="project" value="TreeGrafter"/>
</dbReference>
<evidence type="ECO:0000256" key="2">
    <source>
        <dbReference type="ARBA" id="ARBA00023125"/>
    </source>
</evidence>
<reference evidence="6 7" key="1">
    <citation type="submission" date="2019-03" db="EMBL/GenBank/DDBJ databases">
        <title>Genomic Encyclopedia of Type Strains, Phase IV (KMG-IV): sequencing the most valuable type-strain genomes for metagenomic binning, comparative biology and taxonomic classification.</title>
        <authorList>
            <person name="Goeker M."/>
        </authorList>
    </citation>
    <scope>NUCLEOTIDE SEQUENCE [LARGE SCALE GENOMIC DNA]</scope>
    <source>
        <strain evidence="6 7">DSM 26377</strain>
    </source>
</reference>
<dbReference type="InterPro" id="IPR009057">
    <property type="entry name" value="Homeodomain-like_sf"/>
</dbReference>
<dbReference type="PROSITE" id="PS50977">
    <property type="entry name" value="HTH_TETR_2"/>
    <property type="match status" value="1"/>
</dbReference>
<evidence type="ECO:0000313" key="7">
    <source>
        <dbReference type="Proteomes" id="UP000295341"/>
    </source>
</evidence>
<dbReference type="PANTHER" id="PTHR30055">
    <property type="entry name" value="HTH-TYPE TRANSCRIPTIONAL REGULATOR RUTR"/>
    <property type="match status" value="1"/>
</dbReference>
<evidence type="ECO:0000256" key="3">
    <source>
        <dbReference type="ARBA" id="ARBA00023163"/>
    </source>
</evidence>
<gene>
    <name evidence="6" type="ORF">DFR24_3113</name>
</gene>
<evidence type="ECO:0000313" key="6">
    <source>
        <dbReference type="EMBL" id="TDU28738.1"/>
    </source>
</evidence>
<name>A0A4R7P4Z3_9GAMM</name>
<sequence length="197" mass="22178">MARDLSRDEEILQIAVEVVWRKGFAGTKLSDIAEAAGIVKGSLYHYFDSKEEIYARLVNNVRALFEGEADLDTSGSAIERLELFVRSRVTIILQHPLEIALLNRDLVRMKGAIGDWAREGPRKNFAVIRKIVLQGQKDGSFRAADPDLVSSMILGVLAHVPNWYHRDHPSQPEELLREVLEYVMGGIRAREATKAKV</sequence>
<dbReference type="PRINTS" id="PR00455">
    <property type="entry name" value="HTHTETR"/>
</dbReference>
<comment type="caution">
    <text evidence="6">The sequence shown here is derived from an EMBL/GenBank/DDBJ whole genome shotgun (WGS) entry which is preliminary data.</text>
</comment>
<dbReference type="PANTHER" id="PTHR30055:SF234">
    <property type="entry name" value="HTH-TYPE TRANSCRIPTIONAL REGULATOR BETI"/>
    <property type="match status" value="1"/>
</dbReference>
<dbReference type="Gene3D" id="1.10.357.10">
    <property type="entry name" value="Tetracycline Repressor, domain 2"/>
    <property type="match status" value="1"/>
</dbReference>
<evidence type="ECO:0000259" key="5">
    <source>
        <dbReference type="PROSITE" id="PS50977"/>
    </source>
</evidence>
<dbReference type="InterPro" id="IPR041490">
    <property type="entry name" value="KstR2_TetR_C"/>
</dbReference>
<evidence type="ECO:0000256" key="4">
    <source>
        <dbReference type="PROSITE-ProRule" id="PRU00335"/>
    </source>
</evidence>
<keyword evidence="2 4" id="KW-0238">DNA-binding</keyword>
<keyword evidence="3" id="KW-0804">Transcription</keyword>
<dbReference type="InterPro" id="IPR036271">
    <property type="entry name" value="Tet_transcr_reg_TetR-rel_C_sf"/>
</dbReference>
<dbReference type="SUPFAM" id="SSF46689">
    <property type="entry name" value="Homeodomain-like"/>
    <property type="match status" value="1"/>
</dbReference>
<dbReference type="RefSeq" id="WP_162851237.1">
    <property type="nucleotide sequence ID" value="NZ_MWIN01000002.1"/>
</dbReference>
<organism evidence="6 7">
    <name type="scientific">Panacagrimonas perspica</name>
    <dbReference type="NCBI Taxonomy" id="381431"/>
    <lineage>
        <taxon>Bacteria</taxon>
        <taxon>Pseudomonadati</taxon>
        <taxon>Pseudomonadota</taxon>
        <taxon>Gammaproteobacteria</taxon>
        <taxon>Nevskiales</taxon>
        <taxon>Nevskiaceae</taxon>
        <taxon>Panacagrimonas</taxon>
    </lineage>
</organism>
<evidence type="ECO:0000256" key="1">
    <source>
        <dbReference type="ARBA" id="ARBA00023015"/>
    </source>
</evidence>
<dbReference type="AlphaFoldDB" id="A0A4R7P4Z3"/>
<proteinExistence type="predicted"/>
<dbReference type="Pfam" id="PF17932">
    <property type="entry name" value="TetR_C_24"/>
    <property type="match status" value="1"/>
</dbReference>
<dbReference type="Pfam" id="PF00440">
    <property type="entry name" value="TetR_N"/>
    <property type="match status" value="1"/>
</dbReference>
<accession>A0A4R7P4Z3</accession>
<keyword evidence="7" id="KW-1185">Reference proteome</keyword>
<dbReference type="InterPro" id="IPR001647">
    <property type="entry name" value="HTH_TetR"/>
</dbReference>
<dbReference type="GO" id="GO:0000976">
    <property type="term" value="F:transcription cis-regulatory region binding"/>
    <property type="evidence" value="ECO:0007669"/>
    <property type="project" value="TreeGrafter"/>
</dbReference>
<protein>
    <submittedName>
        <fullName evidence="6">TetR family transcriptional regulator</fullName>
    </submittedName>
</protein>
<keyword evidence="1" id="KW-0805">Transcription regulation</keyword>
<dbReference type="SUPFAM" id="SSF48498">
    <property type="entry name" value="Tetracyclin repressor-like, C-terminal domain"/>
    <property type="match status" value="1"/>
</dbReference>
<dbReference type="EMBL" id="SOBT01000009">
    <property type="protein sequence ID" value="TDU28738.1"/>
    <property type="molecule type" value="Genomic_DNA"/>
</dbReference>
<dbReference type="InterPro" id="IPR050109">
    <property type="entry name" value="HTH-type_TetR-like_transc_reg"/>
</dbReference>